<evidence type="ECO:0000313" key="2">
    <source>
        <dbReference type="EMBL" id="MEJ2869281.1"/>
    </source>
</evidence>
<accession>A0ABU8MPN1</accession>
<keyword evidence="1" id="KW-1133">Transmembrane helix</keyword>
<evidence type="ECO:0000256" key="1">
    <source>
        <dbReference type="SAM" id="Phobius"/>
    </source>
</evidence>
<proteinExistence type="predicted"/>
<keyword evidence="3" id="KW-1185">Reference proteome</keyword>
<dbReference type="RefSeq" id="WP_337695857.1">
    <property type="nucleotide sequence ID" value="NZ_JBBEGN010000007.1"/>
</dbReference>
<sequence>MTLPAYSGRHSTFDATTVLPVAALEPRAPSAGAPPGRPAVVEAVFWLAVAQALAALAGAGILGLILLAVSTRPPEGAIAAAVVVGGTLLADAGWVLLAWRVRAGGAAARVVLAVLAGMGLLIALLFSLVAFTVLLPVIGVALNAGVLVLLFAPASNAWFRAPDPALTPSTGPGSPRR</sequence>
<feature type="transmembrane region" description="Helical" evidence="1">
    <location>
        <begin position="44"/>
        <end position="70"/>
    </location>
</feature>
<name>A0ABU8MPN1_9PSEU</name>
<keyword evidence="1" id="KW-0812">Transmembrane</keyword>
<feature type="transmembrane region" description="Helical" evidence="1">
    <location>
        <begin position="133"/>
        <end position="152"/>
    </location>
</feature>
<feature type="transmembrane region" description="Helical" evidence="1">
    <location>
        <begin position="76"/>
        <end position="99"/>
    </location>
</feature>
<organism evidence="2 3">
    <name type="scientific">Actinomycetospora aurantiaca</name>
    <dbReference type="NCBI Taxonomy" id="3129233"/>
    <lineage>
        <taxon>Bacteria</taxon>
        <taxon>Bacillati</taxon>
        <taxon>Actinomycetota</taxon>
        <taxon>Actinomycetes</taxon>
        <taxon>Pseudonocardiales</taxon>
        <taxon>Pseudonocardiaceae</taxon>
        <taxon>Actinomycetospora</taxon>
    </lineage>
</organism>
<keyword evidence="1" id="KW-0472">Membrane</keyword>
<reference evidence="2 3" key="1">
    <citation type="submission" date="2024-03" db="EMBL/GenBank/DDBJ databases">
        <title>Actinomycetospora sp. OC33-EN08, a novel actinomycete isolated from wild orchid (Aerides multiflora).</title>
        <authorList>
            <person name="Suriyachadkun C."/>
        </authorList>
    </citation>
    <scope>NUCLEOTIDE SEQUENCE [LARGE SCALE GENOMIC DNA]</scope>
    <source>
        <strain evidence="2 3">OC33-EN08</strain>
    </source>
</reference>
<evidence type="ECO:0000313" key="3">
    <source>
        <dbReference type="Proteomes" id="UP001385809"/>
    </source>
</evidence>
<feature type="transmembrane region" description="Helical" evidence="1">
    <location>
        <begin position="106"/>
        <end position="127"/>
    </location>
</feature>
<dbReference type="Proteomes" id="UP001385809">
    <property type="component" value="Unassembled WGS sequence"/>
</dbReference>
<comment type="caution">
    <text evidence="2">The sequence shown here is derived from an EMBL/GenBank/DDBJ whole genome shotgun (WGS) entry which is preliminary data.</text>
</comment>
<dbReference type="EMBL" id="JBBEGN010000007">
    <property type="protein sequence ID" value="MEJ2869281.1"/>
    <property type="molecule type" value="Genomic_DNA"/>
</dbReference>
<gene>
    <name evidence="2" type="ORF">WCD74_16010</name>
</gene>
<protein>
    <submittedName>
        <fullName evidence="2">Uncharacterized protein</fullName>
    </submittedName>
</protein>